<keyword evidence="3" id="KW-1185">Reference proteome</keyword>
<dbReference type="AlphaFoldDB" id="A0A1I0QV83"/>
<keyword evidence="1" id="KW-0472">Membrane</keyword>
<keyword evidence="1" id="KW-0812">Transmembrane</keyword>
<protein>
    <recommendedName>
        <fullName evidence="4">Peptidase</fullName>
    </recommendedName>
</protein>
<dbReference type="GO" id="GO:0005829">
    <property type="term" value="C:cytosol"/>
    <property type="evidence" value="ECO:0007669"/>
    <property type="project" value="TreeGrafter"/>
</dbReference>
<keyword evidence="1" id="KW-1133">Transmembrane helix</keyword>
<dbReference type="Proteomes" id="UP000199437">
    <property type="component" value="Unassembled WGS sequence"/>
</dbReference>
<name>A0A1I0QV83_9BACT</name>
<dbReference type="RefSeq" id="WP_090259123.1">
    <property type="nucleotide sequence ID" value="NZ_FOIR01000002.1"/>
</dbReference>
<dbReference type="Gene3D" id="3.40.390.10">
    <property type="entry name" value="Collagenase (Catalytic Domain)"/>
    <property type="match status" value="1"/>
</dbReference>
<evidence type="ECO:0000313" key="3">
    <source>
        <dbReference type="Proteomes" id="UP000199437"/>
    </source>
</evidence>
<dbReference type="Gene3D" id="1.10.472.150">
    <property type="entry name" value="Glucose-regulated metallo-peptidase M90, N-terminal domain"/>
    <property type="match status" value="1"/>
</dbReference>
<evidence type="ECO:0000313" key="2">
    <source>
        <dbReference type="EMBL" id="SEW31314.1"/>
    </source>
</evidence>
<dbReference type="SUPFAM" id="SSF55486">
    <property type="entry name" value="Metalloproteases ('zincins'), catalytic domain"/>
    <property type="match status" value="1"/>
</dbReference>
<organism evidence="2 3">
    <name type="scientific">Roseivirga pacifica</name>
    <dbReference type="NCBI Taxonomy" id="1267423"/>
    <lineage>
        <taxon>Bacteria</taxon>
        <taxon>Pseudomonadati</taxon>
        <taxon>Bacteroidota</taxon>
        <taxon>Cytophagia</taxon>
        <taxon>Cytophagales</taxon>
        <taxon>Roseivirgaceae</taxon>
        <taxon>Roseivirga</taxon>
    </lineage>
</organism>
<dbReference type="OrthoDB" id="9786424at2"/>
<gene>
    <name evidence="2" type="ORF">SAMN05216290_2737</name>
</gene>
<dbReference type="Pfam" id="PF06167">
    <property type="entry name" value="Peptidase_M90"/>
    <property type="match status" value="1"/>
</dbReference>
<evidence type="ECO:0008006" key="4">
    <source>
        <dbReference type="Google" id="ProtNLM"/>
    </source>
</evidence>
<accession>A0A1I0QV83</accession>
<dbReference type="STRING" id="1267423.SAMN05216290_2737"/>
<dbReference type="GeneID" id="99987427"/>
<sequence>MSVPQKLLIGAIGFAAILSLSAALANKASYTWFFLSIATLAGLSAFFKFSKKQKIQNTPFKPKWRAILKEEVPFYTELSIADKAIFEERVKTFFSDVDITGVGFEIDDTCRLLVAASAIVPFWELPFWNYGDLHEVLVYPDAFDHDYQIDKDHHILGMVGSGRNMDHVMILSKKALYMGFENLTNKSHVGFHEFAHLLDKSDGSIDGVPRSFLPDELVNPWTKLVHREMKKIRNQESDINPYGATNESEFFAVVSEYFQKRPDLMKRKHPDLYKMLLLIYNK</sequence>
<reference evidence="3" key="1">
    <citation type="submission" date="2016-10" db="EMBL/GenBank/DDBJ databases">
        <authorList>
            <person name="Varghese N."/>
            <person name="Submissions S."/>
        </authorList>
    </citation>
    <scope>NUCLEOTIDE SEQUENCE [LARGE SCALE GENOMIC DNA]</scope>
    <source>
        <strain evidence="3">CGMCC 1.12402</strain>
    </source>
</reference>
<dbReference type="GO" id="GO:0008237">
    <property type="term" value="F:metallopeptidase activity"/>
    <property type="evidence" value="ECO:0007669"/>
    <property type="project" value="InterPro"/>
</dbReference>
<dbReference type="EMBL" id="FOIR01000002">
    <property type="protein sequence ID" value="SEW31314.1"/>
    <property type="molecule type" value="Genomic_DNA"/>
</dbReference>
<feature type="transmembrane region" description="Helical" evidence="1">
    <location>
        <begin position="32"/>
        <end position="49"/>
    </location>
</feature>
<dbReference type="CDD" id="cd20169">
    <property type="entry name" value="Peptidase_M90_mtfA"/>
    <property type="match status" value="1"/>
</dbReference>
<dbReference type="PANTHER" id="PTHR30164:SF2">
    <property type="entry name" value="PROTEIN MTFA"/>
    <property type="match status" value="1"/>
</dbReference>
<dbReference type="PANTHER" id="PTHR30164">
    <property type="entry name" value="MTFA PEPTIDASE"/>
    <property type="match status" value="1"/>
</dbReference>
<dbReference type="InterPro" id="IPR042252">
    <property type="entry name" value="MtfA_N"/>
</dbReference>
<proteinExistence type="predicted"/>
<dbReference type="GO" id="GO:0004177">
    <property type="term" value="F:aminopeptidase activity"/>
    <property type="evidence" value="ECO:0007669"/>
    <property type="project" value="TreeGrafter"/>
</dbReference>
<dbReference type="InterPro" id="IPR024079">
    <property type="entry name" value="MetalloPept_cat_dom_sf"/>
</dbReference>
<dbReference type="InterPro" id="IPR010384">
    <property type="entry name" value="MtfA_fam"/>
</dbReference>
<evidence type="ECO:0000256" key="1">
    <source>
        <dbReference type="SAM" id="Phobius"/>
    </source>
</evidence>